<gene>
    <name evidence="1" type="ORF">M0R45_031029</name>
</gene>
<protein>
    <submittedName>
        <fullName evidence="1">Uncharacterized protein</fullName>
    </submittedName>
</protein>
<accession>A0AAW1WDA7</accession>
<evidence type="ECO:0000313" key="2">
    <source>
        <dbReference type="Proteomes" id="UP001457282"/>
    </source>
</evidence>
<keyword evidence="2" id="KW-1185">Reference proteome</keyword>
<reference evidence="1 2" key="1">
    <citation type="journal article" date="2023" name="G3 (Bethesda)">
        <title>A chromosome-length genome assembly and annotation of blackberry (Rubus argutus, cv. 'Hillquist').</title>
        <authorList>
            <person name="Bruna T."/>
            <person name="Aryal R."/>
            <person name="Dudchenko O."/>
            <person name="Sargent D.J."/>
            <person name="Mead D."/>
            <person name="Buti M."/>
            <person name="Cavallini A."/>
            <person name="Hytonen T."/>
            <person name="Andres J."/>
            <person name="Pham M."/>
            <person name="Weisz D."/>
            <person name="Mascagni F."/>
            <person name="Usai G."/>
            <person name="Natali L."/>
            <person name="Bassil N."/>
            <person name="Fernandez G.E."/>
            <person name="Lomsadze A."/>
            <person name="Armour M."/>
            <person name="Olukolu B."/>
            <person name="Poorten T."/>
            <person name="Britton C."/>
            <person name="Davik J."/>
            <person name="Ashrafi H."/>
            <person name="Aiden E.L."/>
            <person name="Borodovsky M."/>
            <person name="Worthington M."/>
        </authorList>
    </citation>
    <scope>NUCLEOTIDE SEQUENCE [LARGE SCALE GENOMIC DNA]</scope>
    <source>
        <strain evidence="1">PI 553951</strain>
    </source>
</reference>
<proteinExistence type="predicted"/>
<organism evidence="1 2">
    <name type="scientific">Rubus argutus</name>
    <name type="common">Southern blackberry</name>
    <dbReference type="NCBI Taxonomy" id="59490"/>
    <lineage>
        <taxon>Eukaryota</taxon>
        <taxon>Viridiplantae</taxon>
        <taxon>Streptophyta</taxon>
        <taxon>Embryophyta</taxon>
        <taxon>Tracheophyta</taxon>
        <taxon>Spermatophyta</taxon>
        <taxon>Magnoliopsida</taxon>
        <taxon>eudicotyledons</taxon>
        <taxon>Gunneridae</taxon>
        <taxon>Pentapetalae</taxon>
        <taxon>rosids</taxon>
        <taxon>fabids</taxon>
        <taxon>Rosales</taxon>
        <taxon>Rosaceae</taxon>
        <taxon>Rosoideae</taxon>
        <taxon>Rosoideae incertae sedis</taxon>
        <taxon>Rubus</taxon>
    </lineage>
</organism>
<name>A0AAW1WDA7_RUBAR</name>
<evidence type="ECO:0000313" key="1">
    <source>
        <dbReference type="EMBL" id="KAK9922568.1"/>
    </source>
</evidence>
<comment type="caution">
    <text evidence="1">The sequence shown here is derived from an EMBL/GenBank/DDBJ whole genome shotgun (WGS) entry which is preliminary data.</text>
</comment>
<sequence>MVDLKSRGADGDGLARWCAILKLRTHGGAVVSRRRNREMAAMIRPWLGDGLDAGDVEVQLRRLDLEELYRWFGSPRELIQSGDCRGDHELNWVVVIS</sequence>
<dbReference type="EMBL" id="JBEDUW010000006">
    <property type="protein sequence ID" value="KAK9922568.1"/>
    <property type="molecule type" value="Genomic_DNA"/>
</dbReference>
<dbReference type="Proteomes" id="UP001457282">
    <property type="component" value="Unassembled WGS sequence"/>
</dbReference>
<dbReference type="AlphaFoldDB" id="A0AAW1WDA7"/>